<evidence type="ECO:0000313" key="2">
    <source>
        <dbReference type="EMBL" id="KAJ7076122.1"/>
    </source>
</evidence>
<dbReference type="AlphaFoldDB" id="A0AAD6XI27"/>
<reference evidence="2" key="1">
    <citation type="submission" date="2023-03" db="EMBL/GenBank/DDBJ databases">
        <title>Massive genome expansion in bonnet fungi (Mycena s.s.) driven by repeated elements and novel gene families across ecological guilds.</title>
        <authorList>
            <consortium name="Lawrence Berkeley National Laboratory"/>
            <person name="Harder C.B."/>
            <person name="Miyauchi S."/>
            <person name="Viragh M."/>
            <person name="Kuo A."/>
            <person name="Thoen E."/>
            <person name="Andreopoulos B."/>
            <person name="Lu D."/>
            <person name="Skrede I."/>
            <person name="Drula E."/>
            <person name="Henrissat B."/>
            <person name="Morin E."/>
            <person name="Kohler A."/>
            <person name="Barry K."/>
            <person name="LaButti K."/>
            <person name="Morin E."/>
            <person name="Salamov A."/>
            <person name="Lipzen A."/>
            <person name="Mereny Z."/>
            <person name="Hegedus B."/>
            <person name="Baldrian P."/>
            <person name="Stursova M."/>
            <person name="Weitz H."/>
            <person name="Taylor A."/>
            <person name="Grigoriev I.V."/>
            <person name="Nagy L.G."/>
            <person name="Martin F."/>
            <person name="Kauserud H."/>
        </authorList>
    </citation>
    <scope>NUCLEOTIDE SEQUENCE</scope>
    <source>
        <strain evidence="2">CBHHK173m</strain>
    </source>
</reference>
<keyword evidence="3" id="KW-1185">Reference proteome</keyword>
<protein>
    <submittedName>
        <fullName evidence="2">Uncharacterized protein</fullName>
    </submittedName>
</protein>
<evidence type="ECO:0000313" key="3">
    <source>
        <dbReference type="Proteomes" id="UP001222325"/>
    </source>
</evidence>
<gene>
    <name evidence="2" type="ORF">B0H15DRAFT_606778</name>
</gene>
<feature type="region of interest" description="Disordered" evidence="1">
    <location>
        <begin position="278"/>
        <end position="301"/>
    </location>
</feature>
<comment type="caution">
    <text evidence="2">The sequence shown here is derived from an EMBL/GenBank/DDBJ whole genome shotgun (WGS) entry which is preliminary data.</text>
</comment>
<proteinExistence type="predicted"/>
<organism evidence="2 3">
    <name type="scientific">Mycena belliarum</name>
    <dbReference type="NCBI Taxonomy" id="1033014"/>
    <lineage>
        <taxon>Eukaryota</taxon>
        <taxon>Fungi</taxon>
        <taxon>Dikarya</taxon>
        <taxon>Basidiomycota</taxon>
        <taxon>Agaricomycotina</taxon>
        <taxon>Agaricomycetes</taxon>
        <taxon>Agaricomycetidae</taxon>
        <taxon>Agaricales</taxon>
        <taxon>Marasmiineae</taxon>
        <taxon>Mycenaceae</taxon>
        <taxon>Mycena</taxon>
    </lineage>
</organism>
<dbReference type="EMBL" id="JARJCN010000085">
    <property type="protein sequence ID" value="KAJ7076122.1"/>
    <property type="molecule type" value="Genomic_DNA"/>
</dbReference>
<sequence length="461" mass="49742">MSKEISSLGPVDPASVKHDEEEGSAPWIVRKLVGSMTGRIVMSSYESLRAAGTSVVCLSPWGDSSPLLLPCVRFRDLAVHTVIVATGGMAVVAAPVFGGVSAEVISVLGDSIFVELGLHAGFSLTASVANDLVIDKPIKAIIPIHSKRLETTAVKVLQITLKYKITVTDAALGFYRSSVHKDNSLFATVKDYLAIEKGWFSPYLFASGRRPIIPRTMKPDVVFCHGPFLEGDYRVGQTLLSESALVIALCAPPSPDPPATPEEHHLSLPKLPQMPSLKNLMRSRSPSPSEPEHTLATVPAPPTPRRMVILVVGLKPHRTLWTTSARPSESVINYILLNGCPAIVVPVKTGAPLVAWDALTLEELWKVELPADEPEAESTNAAQGKFGGIVNVFFEYLDLCVDWERVIVSGDPEKPTEMDGRKALKSALGLLVAAAVRSGSSKEVKKEVDKERSGIAMWRIP</sequence>
<accession>A0AAD6XI27</accession>
<evidence type="ECO:0000256" key="1">
    <source>
        <dbReference type="SAM" id="MobiDB-lite"/>
    </source>
</evidence>
<name>A0AAD6XI27_9AGAR</name>
<dbReference type="Proteomes" id="UP001222325">
    <property type="component" value="Unassembled WGS sequence"/>
</dbReference>